<keyword evidence="4" id="KW-1185">Reference proteome</keyword>
<proteinExistence type="predicted"/>
<comment type="caution">
    <text evidence="3">The sequence shown here is derived from an EMBL/GenBank/DDBJ whole genome shotgun (WGS) entry which is preliminary data.</text>
</comment>
<sequence>MGPAAIGKSAIADIIATELEEASLLGGSFFFSRPGQIDDPATVIPTLAYQLALMNAHYKRIITELLVDDPLLLTKNRAIQFKKLIVEPFQTIMGLDSSTVDNPLLIILDGLDECKGQWHLKTLVSDVDFLSTVEKREISVDDEEAIADARCLLEGELAKVRKQYPYLSSDWPAREDVDRLCKAASGHLGYASFMVRFISDKETADPERQLLICIRVASGLGVDQGTCVNPLEALDCLYHRVLSDVPTDLLPTAMKLFGVIQNSSTLRYTREFASFLLLTEGQVYQALRQLHAVVYVPTANHASSQRLRFFHASFSDFLFDPIRSGKFHLSQSTMCYDVVVQSLRWTERHGDELSTDFVVQVMFVAQHCQFVPWALCSTVEGSNLLSLMTELAAFDFGLLTKLQPDPVPFTRFMEWLLVKVSSLGLGTFRLNTEDGQAPENSLLARLANIPQDMVIKTLLIELKKHDFSFSLVSMSTFFPDGAPEEWPQVLHFLLGSRTQIHVQLTLDYT</sequence>
<gene>
    <name evidence="3" type="ORF">NP233_g12275</name>
</gene>
<evidence type="ECO:0000313" key="4">
    <source>
        <dbReference type="Proteomes" id="UP001213000"/>
    </source>
</evidence>
<feature type="domain" description="Nephrocystin 3-like N-terminal" evidence="2">
    <location>
        <begin position="2"/>
        <end position="126"/>
    </location>
</feature>
<reference evidence="3" key="1">
    <citation type="submission" date="2022-07" db="EMBL/GenBank/DDBJ databases">
        <title>Genome Sequence of Leucocoprinus birnbaumii.</title>
        <authorList>
            <person name="Buettner E."/>
        </authorList>
    </citation>
    <scope>NUCLEOTIDE SEQUENCE</scope>
    <source>
        <strain evidence="3">VT141</strain>
    </source>
</reference>
<evidence type="ECO:0000313" key="3">
    <source>
        <dbReference type="EMBL" id="KAJ3555149.1"/>
    </source>
</evidence>
<evidence type="ECO:0000256" key="1">
    <source>
        <dbReference type="ARBA" id="ARBA00022737"/>
    </source>
</evidence>
<organism evidence="3 4">
    <name type="scientific">Leucocoprinus birnbaumii</name>
    <dbReference type="NCBI Taxonomy" id="56174"/>
    <lineage>
        <taxon>Eukaryota</taxon>
        <taxon>Fungi</taxon>
        <taxon>Dikarya</taxon>
        <taxon>Basidiomycota</taxon>
        <taxon>Agaricomycotina</taxon>
        <taxon>Agaricomycetes</taxon>
        <taxon>Agaricomycetidae</taxon>
        <taxon>Agaricales</taxon>
        <taxon>Agaricineae</taxon>
        <taxon>Agaricaceae</taxon>
        <taxon>Leucocoprinus</taxon>
    </lineage>
</organism>
<accession>A0AAD5VIQ7</accession>
<name>A0AAD5VIQ7_9AGAR</name>
<dbReference type="AlphaFoldDB" id="A0AAD5VIQ7"/>
<protein>
    <recommendedName>
        <fullName evidence="2">Nephrocystin 3-like N-terminal domain-containing protein</fullName>
    </recommendedName>
</protein>
<evidence type="ECO:0000259" key="2">
    <source>
        <dbReference type="Pfam" id="PF24883"/>
    </source>
</evidence>
<dbReference type="EMBL" id="JANIEX010001714">
    <property type="protein sequence ID" value="KAJ3555149.1"/>
    <property type="molecule type" value="Genomic_DNA"/>
</dbReference>
<keyword evidence="1" id="KW-0677">Repeat</keyword>
<dbReference type="InterPro" id="IPR056884">
    <property type="entry name" value="NPHP3-like_N"/>
</dbReference>
<dbReference type="Proteomes" id="UP001213000">
    <property type="component" value="Unassembled WGS sequence"/>
</dbReference>
<dbReference type="Pfam" id="PF24883">
    <property type="entry name" value="NPHP3_N"/>
    <property type="match status" value="1"/>
</dbReference>